<proteinExistence type="predicted"/>
<dbReference type="InterPro" id="IPR043502">
    <property type="entry name" value="DNA/RNA_pol_sf"/>
</dbReference>
<dbReference type="InterPro" id="IPR043128">
    <property type="entry name" value="Rev_trsase/Diguanyl_cyclase"/>
</dbReference>
<dbReference type="Gene3D" id="3.30.420.10">
    <property type="entry name" value="Ribonuclease H-like superfamily/Ribonuclease H"/>
    <property type="match status" value="1"/>
</dbReference>
<organism evidence="3 4">
    <name type="scientific">Leptomonas pyrrhocoris</name>
    <name type="common">Firebug parasite</name>
    <dbReference type="NCBI Taxonomy" id="157538"/>
    <lineage>
        <taxon>Eukaryota</taxon>
        <taxon>Discoba</taxon>
        <taxon>Euglenozoa</taxon>
        <taxon>Kinetoplastea</taxon>
        <taxon>Metakinetoplastina</taxon>
        <taxon>Trypanosomatida</taxon>
        <taxon>Trypanosomatidae</taxon>
        <taxon>Leishmaniinae</taxon>
        <taxon>Leptomonas</taxon>
    </lineage>
</organism>
<dbReference type="PANTHER" id="PTHR33050:SF7">
    <property type="entry name" value="RIBONUCLEASE H"/>
    <property type="match status" value="1"/>
</dbReference>
<accession>A0A0N1J530</accession>
<dbReference type="GeneID" id="26902943"/>
<dbReference type="InterPro" id="IPR052055">
    <property type="entry name" value="Hepadnavirus_pol/RT"/>
</dbReference>
<dbReference type="Pfam" id="PF13456">
    <property type="entry name" value="RVT_3"/>
    <property type="match status" value="1"/>
</dbReference>
<feature type="region of interest" description="Disordered" evidence="1">
    <location>
        <begin position="98"/>
        <end position="159"/>
    </location>
</feature>
<dbReference type="OrthoDB" id="279019at2759"/>
<keyword evidence="3" id="KW-0808">Transferase</keyword>
<keyword evidence="4" id="KW-1185">Reference proteome</keyword>
<dbReference type="RefSeq" id="XP_015661333.1">
    <property type="nucleotide sequence ID" value="XM_015799731.1"/>
</dbReference>
<dbReference type="GO" id="GO:0016301">
    <property type="term" value="F:kinase activity"/>
    <property type="evidence" value="ECO:0007669"/>
    <property type="project" value="UniProtKB-KW"/>
</dbReference>
<dbReference type="Gene3D" id="3.10.10.10">
    <property type="entry name" value="HIV Type 1 Reverse Transcriptase, subunit A, domain 1"/>
    <property type="match status" value="1"/>
</dbReference>
<sequence>MSASLRLPAASCHHSHAANQLHVRDCGKKPSRPSIRRQRLPACVRGDGDGPARVEHVPDDGEHLRAAHIRRVDLAVPPQPRGTVYPLLPGVREAHRRAERRSVFGRSRRPQTDDARPVCPPVARHAEGPANTSRRGDSGVDAHGSADRAQAGETVGEGGIRALVPGAPVLGRPHRLPSLLDYGQQVVRHSDLDEGELHHQGRWDSSLGLGRRAQVQPDGPESSVALCVDQRRRCSGNHSIAEGHSGPPTDGPDDGRGDEAPQASECVCALDQTRGRTARSEPGRGAESGPISGTPADEACKHLRHAVDLRQLSGPDNGLANGDIGFGLVDVSPWHLPEVLPDFRLLATITRRSHKTAVAGPAEVAALPLQQVGVSPLDVGPLRDRMRYRVRKRFDALMALLSEEPRDSRPSRWTVPMDDATRPLEARIIEKAPDADTRGWIHPFSVVEEKPSGKRRRWIAWPREKNEQDLLETQLDDLRHTSEYMSIVHGECATVMDLKASFFQVSLPEHTRRNFRCHLQDGTLVQLTRLPMGYKASPGLLQIVTSTLAAHPRYVKRSLAVPTGVSVDVWIDNIRLSGKRAEVEVAQQQVLVCAANCGAAFGEVEKCATNYEFLGVNFSHDTNTVKLGAKFLGKIASVAVRSRITVAELEVLASKLIYAAAVLNIRLVQYYFLLKFVRRTLSALNKGLLGASSVVEMSPSVFTEASEFLAIVQENRARSVVACVQSECPVLVTDASLSGWGAVFISPAGRVFVAGGRWHTPPVMIMEAEARAVRLALTAFAAKIHRRVHIHVDNTSFLFSARKAHTKSWALASELRAIYALVDARGWIPSFEYVRSEDNPADGLSRGRPFEIHDWAKGLDLRRGAGKRKAGYPLRRVC</sequence>
<dbReference type="AlphaFoldDB" id="A0A0N1J530"/>
<feature type="region of interest" description="Disordered" evidence="1">
    <location>
        <begin position="197"/>
        <end position="224"/>
    </location>
</feature>
<dbReference type="Proteomes" id="UP000037923">
    <property type="component" value="Unassembled WGS sequence"/>
</dbReference>
<dbReference type="PANTHER" id="PTHR33050">
    <property type="entry name" value="REVERSE TRANSCRIPTASE DOMAIN-CONTAINING PROTEIN"/>
    <property type="match status" value="1"/>
</dbReference>
<feature type="compositionally biased region" description="Basic and acidic residues" evidence="1">
    <location>
        <begin position="134"/>
        <end position="146"/>
    </location>
</feature>
<name>A0A0N1J530_LEPPY</name>
<comment type="caution">
    <text evidence="3">The sequence shown here is derived from an EMBL/GenBank/DDBJ whole genome shotgun (WGS) entry which is preliminary data.</text>
</comment>
<evidence type="ECO:0000313" key="3">
    <source>
        <dbReference type="EMBL" id="KPA82894.1"/>
    </source>
</evidence>
<keyword evidence="3" id="KW-0418">Kinase</keyword>
<dbReference type="SUPFAM" id="SSF56672">
    <property type="entry name" value="DNA/RNA polymerases"/>
    <property type="match status" value="1"/>
</dbReference>
<dbReference type="VEuPathDB" id="TriTrypDB:LpyrH10_04_2020"/>
<feature type="region of interest" description="Disordered" evidence="1">
    <location>
        <begin position="236"/>
        <end position="297"/>
    </location>
</feature>
<dbReference type="EMBL" id="LGTL01000004">
    <property type="protein sequence ID" value="KPA82894.1"/>
    <property type="molecule type" value="Genomic_DNA"/>
</dbReference>
<dbReference type="InterPro" id="IPR002156">
    <property type="entry name" value="RNaseH_domain"/>
</dbReference>
<evidence type="ECO:0000259" key="2">
    <source>
        <dbReference type="Pfam" id="PF13456"/>
    </source>
</evidence>
<feature type="domain" description="RNase H type-1" evidence="2">
    <location>
        <begin position="734"/>
        <end position="835"/>
    </location>
</feature>
<protein>
    <submittedName>
        <fullName evidence="3">Putative target of rapamycin (TOR) kinase 1</fullName>
    </submittedName>
</protein>
<dbReference type="InterPro" id="IPR036397">
    <property type="entry name" value="RNaseH_sf"/>
</dbReference>
<evidence type="ECO:0000256" key="1">
    <source>
        <dbReference type="SAM" id="MobiDB-lite"/>
    </source>
</evidence>
<evidence type="ECO:0000313" key="4">
    <source>
        <dbReference type="Proteomes" id="UP000037923"/>
    </source>
</evidence>
<reference evidence="3 4" key="1">
    <citation type="submission" date="2015-07" db="EMBL/GenBank/DDBJ databases">
        <title>High-quality genome of monoxenous trypanosomatid Leptomonas pyrrhocoris.</title>
        <authorList>
            <person name="Flegontov P."/>
            <person name="Butenko A."/>
            <person name="Firsov S."/>
            <person name="Vlcek C."/>
            <person name="Logacheva M.D."/>
            <person name="Field M."/>
            <person name="Filatov D."/>
            <person name="Flegontova O."/>
            <person name="Gerasimov E."/>
            <person name="Jackson A.P."/>
            <person name="Kelly S."/>
            <person name="Opperdoes F."/>
            <person name="O'Reilly A."/>
            <person name="Votypka J."/>
            <person name="Yurchenko V."/>
            <person name="Lukes J."/>
        </authorList>
    </citation>
    <scope>NUCLEOTIDE SEQUENCE [LARGE SCALE GENOMIC DNA]</scope>
    <source>
        <strain evidence="3">H10</strain>
    </source>
</reference>
<dbReference type="Gene3D" id="3.30.70.270">
    <property type="match status" value="1"/>
</dbReference>
<gene>
    <name evidence="3" type="ORF">ABB37_02652</name>
</gene>
<dbReference type="GO" id="GO:0004523">
    <property type="term" value="F:RNA-DNA hybrid ribonuclease activity"/>
    <property type="evidence" value="ECO:0007669"/>
    <property type="project" value="InterPro"/>
</dbReference>
<dbReference type="GO" id="GO:0003676">
    <property type="term" value="F:nucleic acid binding"/>
    <property type="evidence" value="ECO:0007669"/>
    <property type="project" value="InterPro"/>
</dbReference>